<sequence>MTATIDNTLSRLLPPSANAASWVHLSRHRIRGRVWCQVILPWTATPHPRYFSAAGALQTWMYFRRYTKRDHWLVQATVFLVFVLDTCQMGILTDVGDAAYIAVAVPDIIIELIFQGCIAFVVQLIWKSMQAVLTISVLCLKLTRSSVTSQQDVALGIIRFYVSHALQTTYFADLLVYIDYSTTTNALAAGADVLITVTTIATLQRAKTGFRKSTDMLNRLIIFTFNTCIPTTLCAVVCVIMIHASPDTFIYIFFYLMLGRFYTNSLLVTLNSRNYIRGASGADNSSNSFSASNSRGQPSSGGMRRGPTRQGNEPIAIQIHSRTTNHYDDGKNIPMDDLGTE</sequence>
<dbReference type="PANTHER" id="PTHR40465:SF1">
    <property type="entry name" value="DUF6534 DOMAIN-CONTAINING PROTEIN"/>
    <property type="match status" value="1"/>
</dbReference>
<dbReference type="EMBL" id="KN881728">
    <property type="protein sequence ID" value="KIY49045.1"/>
    <property type="molecule type" value="Genomic_DNA"/>
</dbReference>
<keyword evidence="5" id="KW-1185">Reference proteome</keyword>
<organism evidence="4 5">
    <name type="scientific">Fistulina hepatica ATCC 64428</name>
    <dbReference type="NCBI Taxonomy" id="1128425"/>
    <lineage>
        <taxon>Eukaryota</taxon>
        <taxon>Fungi</taxon>
        <taxon>Dikarya</taxon>
        <taxon>Basidiomycota</taxon>
        <taxon>Agaricomycotina</taxon>
        <taxon>Agaricomycetes</taxon>
        <taxon>Agaricomycetidae</taxon>
        <taxon>Agaricales</taxon>
        <taxon>Fistulinaceae</taxon>
        <taxon>Fistulina</taxon>
    </lineage>
</organism>
<dbReference type="Proteomes" id="UP000054144">
    <property type="component" value="Unassembled WGS sequence"/>
</dbReference>
<evidence type="ECO:0000256" key="1">
    <source>
        <dbReference type="SAM" id="MobiDB-lite"/>
    </source>
</evidence>
<keyword evidence="2" id="KW-0812">Transmembrane</keyword>
<evidence type="ECO:0000259" key="3">
    <source>
        <dbReference type="Pfam" id="PF20152"/>
    </source>
</evidence>
<accession>A0A0D7AED6</accession>
<proteinExistence type="predicted"/>
<evidence type="ECO:0000256" key="2">
    <source>
        <dbReference type="SAM" id="Phobius"/>
    </source>
</evidence>
<feature type="transmembrane region" description="Helical" evidence="2">
    <location>
        <begin position="248"/>
        <end position="270"/>
    </location>
</feature>
<dbReference type="InterPro" id="IPR045339">
    <property type="entry name" value="DUF6534"/>
</dbReference>
<evidence type="ECO:0000313" key="5">
    <source>
        <dbReference type="Proteomes" id="UP000054144"/>
    </source>
</evidence>
<dbReference type="Pfam" id="PF20152">
    <property type="entry name" value="DUF6534"/>
    <property type="match status" value="1"/>
</dbReference>
<dbReference type="OrthoDB" id="3263055at2759"/>
<feature type="transmembrane region" description="Helical" evidence="2">
    <location>
        <begin position="98"/>
        <end position="126"/>
    </location>
</feature>
<feature type="domain" description="DUF6534" evidence="3">
    <location>
        <begin position="189"/>
        <end position="275"/>
    </location>
</feature>
<evidence type="ECO:0000313" key="4">
    <source>
        <dbReference type="EMBL" id="KIY49045.1"/>
    </source>
</evidence>
<feature type="transmembrane region" description="Helical" evidence="2">
    <location>
        <begin position="220"/>
        <end position="242"/>
    </location>
</feature>
<feature type="region of interest" description="Disordered" evidence="1">
    <location>
        <begin position="283"/>
        <end position="341"/>
    </location>
</feature>
<gene>
    <name evidence="4" type="ORF">FISHEDRAFT_58530</name>
</gene>
<feature type="compositionally biased region" description="Low complexity" evidence="1">
    <location>
        <begin position="283"/>
        <end position="296"/>
    </location>
</feature>
<keyword evidence="2" id="KW-1133">Transmembrane helix</keyword>
<feature type="transmembrane region" description="Helical" evidence="2">
    <location>
        <begin position="72"/>
        <end position="92"/>
    </location>
</feature>
<name>A0A0D7AED6_9AGAR</name>
<dbReference type="PANTHER" id="PTHR40465">
    <property type="entry name" value="CHROMOSOME 1, WHOLE GENOME SHOTGUN SEQUENCE"/>
    <property type="match status" value="1"/>
</dbReference>
<keyword evidence="2" id="KW-0472">Membrane</keyword>
<reference evidence="4 5" key="1">
    <citation type="journal article" date="2015" name="Fungal Genet. Biol.">
        <title>Evolution of novel wood decay mechanisms in Agaricales revealed by the genome sequences of Fistulina hepatica and Cylindrobasidium torrendii.</title>
        <authorList>
            <person name="Floudas D."/>
            <person name="Held B.W."/>
            <person name="Riley R."/>
            <person name="Nagy L.G."/>
            <person name="Koehler G."/>
            <person name="Ransdell A.S."/>
            <person name="Younus H."/>
            <person name="Chow J."/>
            <person name="Chiniquy J."/>
            <person name="Lipzen A."/>
            <person name="Tritt A."/>
            <person name="Sun H."/>
            <person name="Haridas S."/>
            <person name="LaButti K."/>
            <person name="Ohm R.A."/>
            <person name="Kues U."/>
            <person name="Blanchette R.A."/>
            <person name="Grigoriev I.V."/>
            <person name="Minto R.E."/>
            <person name="Hibbett D.S."/>
        </authorList>
    </citation>
    <scope>NUCLEOTIDE SEQUENCE [LARGE SCALE GENOMIC DNA]</scope>
    <source>
        <strain evidence="4 5">ATCC 64428</strain>
    </source>
</reference>
<protein>
    <recommendedName>
        <fullName evidence="3">DUF6534 domain-containing protein</fullName>
    </recommendedName>
</protein>
<dbReference type="AlphaFoldDB" id="A0A0D7AED6"/>